<keyword evidence="2" id="KW-0808">Transferase</keyword>
<dbReference type="Gene3D" id="3.40.50.150">
    <property type="entry name" value="Vaccinia Virus protein VP39"/>
    <property type="match status" value="1"/>
</dbReference>
<keyword evidence="2" id="KW-0489">Methyltransferase</keyword>
<sequence>MELEIVNESIYDHPKYYDLVFGSDCASELQFIEACAAQFMSGRVERLFEPACGTGRLLNHFAARGYRVGGIDLNPKAVAYCNDRLKRNGWEDRVQVADMSAFKQPHKWDLAFNTINSFRHLGTAAEAEGHFECMGKIVRRGGLYLLGIHLSPTNGIPEEGESWSARRGHLAVNTRMWTVDRNPKTRIERFGIQFDVHTPRRQFRIVDELVLRSYTVKQMETLIAASGVWEVLETYDFAYDLDSPLKVDSSTEDVVYVLRRL</sequence>
<proteinExistence type="predicted"/>
<gene>
    <name evidence="2" type="ORF">FF011L_55490</name>
</gene>
<feature type="domain" description="Methyltransferase" evidence="1">
    <location>
        <begin position="51"/>
        <end position="142"/>
    </location>
</feature>
<dbReference type="Pfam" id="PF13649">
    <property type="entry name" value="Methyltransf_25"/>
    <property type="match status" value="1"/>
</dbReference>
<dbReference type="AlphaFoldDB" id="A0A517MPC6"/>
<reference evidence="2 3" key="1">
    <citation type="submission" date="2019-02" db="EMBL/GenBank/DDBJ databases">
        <title>Deep-cultivation of Planctomycetes and their phenomic and genomic characterization uncovers novel biology.</title>
        <authorList>
            <person name="Wiegand S."/>
            <person name="Jogler M."/>
            <person name="Boedeker C."/>
            <person name="Pinto D."/>
            <person name="Vollmers J."/>
            <person name="Rivas-Marin E."/>
            <person name="Kohn T."/>
            <person name="Peeters S.H."/>
            <person name="Heuer A."/>
            <person name="Rast P."/>
            <person name="Oberbeckmann S."/>
            <person name="Bunk B."/>
            <person name="Jeske O."/>
            <person name="Meyerdierks A."/>
            <person name="Storesund J.E."/>
            <person name="Kallscheuer N."/>
            <person name="Luecker S."/>
            <person name="Lage O.M."/>
            <person name="Pohl T."/>
            <person name="Merkel B.J."/>
            <person name="Hornburger P."/>
            <person name="Mueller R.-W."/>
            <person name="Bruemmer F."/>
            <person name="Labrenz M."/>
            <person name="Spormann A.M."/>
            <person name="Op den Camp H."/>
            <person name="Overmann J."/>
            <person name="Amann R."/>
            <person name="Jetten M.S.M."/>
            <person name="Mascher T."/>
            <person name="Medema M.H."/>
            <person name="Devos D.P."/>
            <person name="Kaster A.-K."/>
            <person name="Ovreas L."/>
            <person name="Rohde M."/>
            <person name="Galperin M.Y."/>
            <person name="Jogler C."/>
        </authorList>
    </citation>
    <scope>NUCLEOTIDE SEQUENCE [LARGE SCALE GENOMIC DNA]</scope>
    <source>
        <strain evidence="2 3">FF011L</strain>
    </source>
</reference>
<dbReference type="GO" id="GO:0032259">
    <property type="term" value="P:methylation"/>
    <property type="evidence" value="ECO:0007669"/>
    <property type="project" value="UniProtKB-KW"/>
</dbReference>
<accession>A0A517MPC6</accession>
<evidence type="ECO:0000259" key="1">
    <source>
        <dbReference type="Pfam" id="PF13649"/>
    </source>
</evidence>
<name>A0A517MPC6_9BACT</name>
<organism evidence="2 3">
    <name type="scientific">Roseimaritima multifibrata</name>
    <dbReference type="NCBI Taxonomy" id="1930274"/>
    <lineage>
        <taxon>Bacteria</taxon>
        <taxon>Pseudomonadati</taxon>
        <taxon>Planctomycetota</taxon>
        <taxon>Planctomycetia</taxon>
        <taxon>Pirellulales</taxon>
        <taxon>Pirellulaceae</taxon>
        <taxon>Roseimaritima</taxon>
    </lineage>
</organism>
<dbReference type="Proteomes" id="UP000320672">
    <property type="component" value="Chromosome"/>
</dbReference>
<dbReference type="SUPFAM" id="SSF53335">
    <property type="entry name" value="S-adenosyl-L-methionine-dependent methyltransferases"/>
    <property type="match status" value="1"/>
</dbReference>
<dbReference type="InterPro" id="IPR029063">
    <property type="entry name" value="SAM-dependent_MTases_sf"/>
</dbReference>
<keyword evidence="3" id="KW-1185">Reference proteome</keyword>
<evidence type="ECO:0000313" key="3">
    <source>
        <dbReference type="Proteomes" id="UP000320672"/>
    </source>
</evidence>
<dbReference type="CDD" id="cd02440">
    <property type="entry name" value="AdoMet_MTases"/>
    <property type="match status" value="1"/>
</dbReference>
<evidence type="ECO:0000313" key="2">
    <source>
        <dbReference type="EMBL" id="QDS96736.1"/>
    </source>
</evidence>
<dbReference type="EMBL" id="CP036262">
    <property type="protein sequence ID" value="QDS96736.1"/>
    <property type="molecule type" value="Genomic_DNA"/>
</dbReference>
<dbReference type="Gene3D" id="2.20.25.110">
    <property type="entry name" value="S-adenosyl-L-methionine-dependent methyltransferases"/>
    <property type="match status" value="1"/>
</dbReference>
<dbReference type="GO" id="GO:0008168">
    <property type="term" value="F:methyltransferase activity"/>
    <property type="evidence" value="ECO:0007669"/>
    <property type="project" value="UniProtKB-KW"/>
</dbReference>
<dbReference type="KEGG" id="rml:FF011L_55490"/>
<dbReference type="InterPro" id="IPR041698">
    <property type="entry name" value="Methyltransf_25"/>
</dbReference>
<protein>
    <submittedName>
        <fullName evidence="2">Methyltransferase domain protein</fullName>
    </submittedName>
</protein>